<protein>
    <submittedName>
        <fullName evidence="1">Uncharacterized protein</fullName>
    </submittedName>
</protein>
<accession>A0A1H3QVG4</accession>
<comment type="caution">
    <text evidence="1">The sequence shown here is derived from an EMBL/GenBank/DDBJ whole genome shotgun (WGS) entry which is preliminary data.</text>
</comment>
<evidence type="ECO:0000313" key="2">
    <source>
        <dbReference type="Proteomes" id="UP000199663"/>
    </source>
</evidence>
<dbReference type="EMBL" id="FNQC01000007">
    <property type="protein sequence ID" value="SDZ17061.1"/>
    <property type="molecule type" value="Genomic_DNA"/>
</dbReference>
<keyword evidence="2" id="KW-1185">Reference proteome</keyword>
<name>A0A1H3QVG4_9BACT</name>
<evidence type="ECO:0000313" key="1">
    <source>
        <dbReference type="EMBL" id="SDZ17061.1"/>
    </source>
</evidence>
<reference evidence="1 2" key="1">
    <citation type="submission" date="2016-10" db="EMBL/GenBank/DDBJ databases">
        <authorList>
            <person name="Varghese N."/>
            <person name="Submissions S."/>
        </authorList>
    </citation>
    <scope>NUCLEOTIDE SEQUENCE [LARGE SCALE GENOMIC DNA]</scope>
    <source>
        <strain evidence="1 2">DSM 17997</strain>
    </source>
</reference>
<sequence length="54" mass="6236">MDDITYKIFPKALGYLLDPILTNLSQLLEEGRLILRIRGLEERKINPNLISIVI</sequence>
<gene>
    <name evidence="1" type="ORF">SAMN05444412_10710</name>
</gene>
<dbReference type="RefSeq" id="WP_019597609.1">
    <property type="nucleotide sequence ID" value="NZ_FNQC01000007.1"/>
</dbReference>
<proteinExistence type="predicted"/>
<dbReference type="Proteomes" id="UP000199663">
    <property type="component" value="Unassembled WGS sequence"/>
</dbReference>
<organism evidence="1 2">
    <name type="scientific">Rhodonellum ikkaensis</name>
    <dbReference type="NCBI Taxonomy" id="336829"/>
    <lineage>
        <taxon>Bacteria</taxon>
        <taxon>Pseudomonadati</taxon>
        <taxon>Bacteroidota</taxon>
        <taxon>Cytophagia</taxon>
        <taxon>Cytophagales</taxon>
        <taxon>Cytophagaceae</taxon>
        <taxon>Rhodonellum</taxon>
    </lineage>
</organism>